<feature type="compositionally biased region" description="Basic residues" evidence="2">
    <location>
        <begin position="150"/>
        <end position="164"/>
    </location>
</feature>
<feature type="region of interest" description="Disordered" evidence="2">
    <location>
        <begin position="127"/>
        <end position="168"/>
    </location>
</feature>
<dbReference type="Gene3D" id="3.40.50.300">
    <property type="entry name" value="P-loop containing nucleotide triphosphate hydrolases"/>
    <property type="match status" value="1"/>
</dbReference>
<dbReference type="OrthoDB" id="9989112at2759"/>
<accession>A0A316V7W9</accession>
<name>A0A316V7W9_9BASI</name>
<comment type="similarity">
    <text evidence="1">Belongs to the small GTPase superfamily. Rab family.</text>
</comment>
<dbReference type="PROSITE" id="PS51421">
    <property type="entry name" value="RAS"/>
    <property type="match status" value="1"/>
</dbReference>
<dbReference type="InParanoid" id="A0A316V7W9"/>
<feature type="compositionally biased region" description="Acidic residues" evidence="2">
    <location>
        <begin position="127"/>
        <end position="140"/>
    </location>
</feature>
<dbReference type="FunFam" id="3.40.50.300:FF:001447">
    <property type="entry name" value="Ras-related protein Rab-1B"/>
    <property type="match status" value="1"/>
</dbReference>
<dbReference type="GeneID" id="37023604"/>
<dbReference type="CDD" id="cd00154">
    <property type="entry name" value="Rab"/>
    <property type="match status" value="1"/>
</dbReference>
<dbReference type="STRING" id="1280837.A0A316V7W9"/>
<dbReference type="SUPFAM" id="SSF52540">
    <property type="entry name" value="P-loop containing nucleoside triphosphate hydrolases"/>
    <property type="match status" value="1"/>
</dbReference>
<dbReference type="GO" id="GO:0003924">
    <property type="term" value="F:GTPase activity"/>
    <property type="evidence" value="ECO:0007669"/>
    <property type="project" value="InterPro"/>
</dbReference>
<dbReference type="AlphaFoldDB" id="A0A316V7W9"/>
<dbReference type="InterPro" id="IPR005225">
    <property type="entry name" value="Small_GTP-bd"/>
</dbReference>
<dbReference type="RefSeq" id="XP_025354009.1">
    <property type="nucleotide sequence ID" value="XM_025501823.1"/>
</dbReference>
<dbReference type="PRINTS" id="PR00449">
    <property type="entry name" value="RASTRNSFRMNG"/>
</dbReference>
<dbReference type="SMART" id="SM00174">
    <property type="entry name" value="RHO"/>
    <property type="match status" value="1"/>
</dbReference>
<gene>
    <name evidence="3" type="ORF">FA14DRAFT_190834</name>
</gene>
<dbReference type="GO" id="GO:0005525">
    <property type="term" value="F:GTP binding"/>
    <property type="evidence" value="ECO:0007669"/>
    <property type="project" value="InterPro"/>
</dbReference>
<evidence type="ECO:0008006" key="5">
    <source>
        <dbReference type="Google" id="ProtNLM"/>
    </source>
</evidence>
<keyword evidence="4" id="KW-1185">Reference proteome</keyword>
<dbReference type="PROSITE" id="PS51419">
    <property type="entry name" value="RAB"/>
    <property type="match status" value="1"/>
</dbReference>
<dbReference type="SMART" id="SM00175">
    <property type="entry name" value="RAB"/>
    <property type="match status" value="1"/>
</dbReference>
<dbReference type="Pfam" id="PF00071">
    <property type="entry name" value="Ras"/>
    <property type="match status" value="1"/>
</dbReference>
<evidence type="ECO:0000313" key="4">
    <source>
        <dbReference type="Proteomes" id="UP000245771"/>
    </source>
</evidence>
<dbReference type="PANTHER" id="PTHR47979">
    <property type="entry name" value="DRAB11-RELATED"/>
    <property type="match status" value="1"/>
</dbReference>
<dbReference type="EMBL" id="KZ819604">
    <property type="protein sequence ID" value="PWN33707.1"/>
    <property type="molecule type" value="Genomic_DNA"/>
</dbReference>
<dbReference type="InterPro" id="IPR027417">
    <property type="entry name" value="P-loop_NTPase"/>
</dbReference>
<evidence type="ECO:0000256" key="2">
    <source>
        <dbReference type="SAM" id="MobiDB-lite"/>
    </source>
</evidence>
<dbReference type="InterPro" id="IPR050209">
    <property type="entry name" value="Rab_GTPases_membrane_traffic"/>
</dbReference>
<dbReference type="PROSITE" id="PS51420">
    <property type="entry name" value="RHO"/>
    <property type="match status" value="1"/>
</dbReference>
<proteinExistence type="inferred from homology"/>
<reference evidence="3 4" key="1">
    <citation type="journal article" date="2018" name="Mol. Biol. Evol.">
        <title>Broad Genomic Sampling Reveals a Smut Pathogenic Ancestry of the Fungal Clade Ustilaginomycotina.</title>
        <authorList>
            <person name="Kijpornyongpan T."/>
            <person name="Mondo S.J."/>
            <person name="Barry K."/>
            <person name="Sandor L."/>
            <person name="Lee J."/>
            <person name="Lipzen A."/>
            <person name="Pangilinan J."/>
            <person name="LaButti K."/>
            <person name="Hainaut M."/>
            <person name="Henrissat B."/>
            <person name="Grigoriev I.V."/>
            <person name="Spatafora J.W."/>
            <person name="Aime M.C."/>
        </authorList>
    </citation>
    <scope>NUCLEOTIDE SEQUENCE [LARGE SCALE GENOMIC DNA]</scope>
    <source>
        <strain evidence="3 4">MCA 3882</strain>
    </source>
</reference>
<dbReference type="SMART" id="SM00173">
    <property type="entry name" value="RAS"/>
    <property type="match status" value="1"/>
</dbReference>
<protein>
    <recommendedName>
        <fullName evidence="5">Ras-domain-containing protein</fullName>
    </recommendedName>
</protein>
<dbReference type="Proteomes" id="UP000245771">
    <property type="component" value="Unassembled WGS sequence"/>
</dbReference>
<dbReference type="NCBIfam" id="TIGR00231">
    <property type="entry name" value="small_GTP"/>
    <property type="match status" value="1"/>
</dbReference>
<sequence>MASWDFLSKFIIVGDSGVGKSSLLVQLTDQRFLAEPDPTIGVEFGSYVVTIDETGEKIKCQCWDTAGSETFRSITRSYYRGAAGALLVYSITHRPSFLHIAEWLKDVREHAEEDVSIILVGNMSDLCPEDESEEEEEEGNETGSPQSTPSKKRSSTKANLRRQVTRKEAEEFAKKEGIMFVETSAKTGSNVEEAFKRAAYDIHARFHASSANQSRAGMTAGSTRPGVIAASAQGTDTNRGRNCCIIA</sequence>
<organism evidence="3 4">
    <name type="scientific">Meira miltonrushii</name>
    <dbReference type="NCBI Taxonomy" id="1280837"/>
    <lineage>
        <taxon>Eukaryota</taxon>
        <taxon>Fungi</taxon>
        <taxon>Dikarya</taxon>
        <taxon>Basidiomycota</taxon>
        <taxon>Ustilaginomycotina</taxon>
        <taxon>Exobasidiomycetes</taxon>
        <taxon>Exobasidiales</taxon>
        <taxon>Brachybasidiaceae</taxon>
        <taxon>Meira</taxon>
    </lineage>
</organism>
<dbReference type="InterPro" id="IPR001806">
    <property type="entry name" value="Small_GTPase"/>
</dbReference>
<evidence type="ECO:0000256" key="1">
    <source>
        <dbReference type="ARBA" id="ARBA00006270"/>
    </source>
</evidence>
<dbReference type="SMART" id="SM00176">
    <property type="entry name" value="RAN"/>
    <property type="match status" value="1"/>
</dbReference>
<evidence type="ECO:0000313" key="3">
    <source>
        <dbReference type="EMBL" id="PWN33707.1"/>
    </source>
</evidence>